<accession>K1T9M4</accession>
<dbReference type="Pfam" id="PF12741">
    <property type="entry name" value="SusD-like"/>
    <property type="match status" value="1"/>
</dbReference>
<dbReference type="SUPFAM" id="SSF48452">
    <property type="entry name" value="TPR-like"/>
    <property type="match status" value="1"/>
</dbReference>
<evidence type="ECO:0008006" key="2">
    <source>
        <dbReference type="Google" id="ProtNLM"/>
    </source>
</evidence>
<gene>
    <name evidence="1" type="ORF">OBE_07066</name>
</gene>
<dbReference type="InterPro" id="IPR024302">
    <property type="entry name" value="SusD-like"/>
</dbReference>
<dbReference type="EMBL" id="AJWZ01004853">
    <property type="protein sequence ID" value="EKC64234.1"/>
    <property type="molecule type" value="Genomic_DNA"/>
</dbReference>
<dbReference type="InterPro" id="IPR011990">
    <property type="entry name" value="TPR-like_helical_dom_sf"/>
</dbReference>
<proteinExistence type="predicted"/>
<name>K1T9M4_9ZZZZ</name>
<protein>
    <recommendedName>
        <fullName evidence="2">SusD/RagB family nutrient-binding outer membrane lipoprotein</fullName>
    </recommendedName>
</protein>
<dbReference type="AlphaFoldDB" id="K1T9M4"/>
<feature type="non-terminal residue" evidence="1">
    <location>
        <position position="1"/>
    </location>
</feature>
<evidence type="ECO:0000313" key="1">
    <source>
        <dbReference type="EMBL" id="EKC64234.1"/>
    </source>
</evidence>
<organism evidence="1">
    <name type="scientific">human gut metagenome</name>
    <dbReference type="NCBI Taxonomy" id="408170"/>
    <lineage>
        <taxon>unclassified sequences</taxon>
        <taxon>metagenomes</taxon>
        <taxon>organismal metagenomes</taxon>
    </lineage>
</organism>
<reference evidence="1" key="1">
    <citation type="journal article" date="2013" name="Environ. Microbiol.">
        <title>Microbiota from the distal guts of lean and obese adolescents exhibit partial functional redundancy besides clear differences in community structure.</title>
        <authorList>
            <person name="Ferrer M."/>
            <person name="Ruiz A."/>
            <person name="Lanza F."/>
            <person name="Haange S.B."/>
            <person name="Oberbach A."/>
            <person name="Till H."/>
            <person name="Bargiela R."/>
            <person name="Campoy C."/>
            <person name="Segura M.T."/>
            <person name="Richter M."/>
            <person name="von Bergen M."/>
            <person name="Seifert J."/>
            <person name="Suarez A."/>
        </authorList>
    </citation>
    <scope>NUCLEOTIDE SEQUENCE</scope>
</reference>
<dbReference type="Gene3D" id="1.25.40.390">
    <property type="match status" value="1"/>
</dbReference>
<feature type="non-terminal residue" evidence="1">
    <location>
        <position position="200"/>
    </location>
</feature>
<comment type="caution">
    <text evidence="1">The sequence shown here is derived from an EMBL/GenBank/DDBJ whole genome shotgun (WGS) entry which is preliminary data.</text>
</comment>
<sequence length="200" mass="21692">YKNIIAHLQNSASTLNSYAQTYPSSKPMGSSDPIYAGDYALWARLANSLTLRVAIRTNDKEAALQAISHEAGMIETNAQNAMMSPGIQGNPYQLASVSWGDLRVNASIVDYMQGYEDPRMSAYFTKSTFSGYTDQYVGMRSGEADFDKASVAAYSMPNLTSGSALPVFVAAETQFLLAEAALKGWIEGGETKAREYYEAG</sequence>